<feature type="domain" description="KATNIP" evidence="2">
    <location>
        <begin position="864"/>
        <end position="1019"/>
    </location>
</feature>
<feature type="compositionally biased region" description="Basic and acidic residues" evidence="1">
    <location>
        <begin position="1044"/>
        <end position="1059"/>
    </location>
</feature>
<feature type="region of interest" description="Disordered" evidence="1">
    <location>
        <begin position="72"/>
        <end position="153"/>
    </location>
</feature>
<feature type="compositionally biased region" description="Low complexity" evidence="1">
    <location>
        <begin position="73"/>
        <end position="83"/>
    </location>
</feature>
<sequence length="1525" mass="172593">MEFTEFAFSLWQELRRSRGGKCSSTEEKLDEYLISLQQKNRALRRLQKKDPRQEELELLEQGFNLYINGAHVSSSSRRTVRPTAAPPPNTHRSTRTADSSRLSGEKCESDPQTQRSHTAPEKTHRRQWLQSPHERRSKGLKSHSEPETVDRVLLNPDQVKALRRSLEVSVGRSNRDSAGEESEEEWIEEQIQREESSDSLPDITLPVQPTNQPINKQLSHGDLIMLEFSHSTQGERSLSAKRKENVESYIPSKAVPVRRQTETTHDTSRSWSRIERPLSAARKVQEERDSEETACSVFQALQRENTHTHGRDSRICHHTTQKCLLNALDRIDVGDQSDLTKAHTTDDSFTLSKQRETSIPVMTTLYVTMEILSNWGHSSQVGLTEIEFFCPQNQKLFVSPHDLDIRNTDQPGNLPALVNGKTKTTKERHMWTCPFHPPVQLYFIIRNVDRSPDFTISRIKIWNYNRSLSDLEVGARDVRVYVNSTLVFEGELEKGCGNQVFDYSNCVELQESHPPECTSPSPVLSRHTLQDPRNHDEISKESSAGQSHSPTVETSPDQDDQSERSAARPVNPPTKMQRDSLDRDSPPLELTLPSQRTPEEFPGQQLKTVTTQPSSSQIPHWLQPMNRSVPDGADGGQERERPPWLLPQNTEPKRSVLPDISCNPVRVCKQASGSRAVAPIDRTKSGEFSSDSLDLDPDLGLNLAAKHETQLEQDFIERQRDLDLWDEQVTRADRPVSGRRSAANKRQVNYSGDLSSDITTTEKSVPASGRNRRLNPHWCELDDPLMESWDSLTKFNQCQRGRISNMALEGDIFDEFVQRQSRLTPGATRRPSAPVLDSDPEDDPRDPDEDFEIPVLPQGRHLVINITSTWGDRHYVGLNGIEIFSSSGEPVAPVHITADPPDINILPAYGKDPRIITNLIDGIHRTQDDMHLWLAPFTTGRKHIISMDLGVKCSLAMIRVWNYNKSRIHSFRGAREMEILLDGRFIFKGEIAKASGTLSGALDQFGDTILFTTDDYILEAMAHFDDTFGGDMDVGGPGMDEEELQRPRTADGEGEERPFTRAGFRQNSPLMRADQDPAEESCADTTQETSGFHTGSNLQLNLVMSWGDTHYIGLTGLEVVDKGGECIPVDVSMVTASPRDLNELPEYSNDLRTLDKLFDGVNVTADDKHMWLIPYTSGYDHTLTVRFDQPHTIAGLRIWNYNKSPEDSYRGVKVLRVFLDGVCVSPVEGFLIRKGPGNCHFDFAQEILFIDYLKSDSHNRTLMETDTHTHRAGVRRDELASMDYEAPLMPCGCILTVIRPHMFSAIISVRFSSLQLLTTWGDPYYIGLNGLEFYDQNDQKIVLSDNNIAAFPDSVNVLDNVCGDVRTPDKLISDAHDGRHMWLAPVLPGLVNCVYVIFDKPMTVSMIKLWNYSKTPQRGVKEFGLLVDDLLVYNGILECVKHVSQGILPTLDPVVPYHTILFTDNMNITYREKSRIISKHVEDQDVKLTNENQIIHQHKKKQTADPALRPKTCMTDARKHGKRRY</sequence>
<feature type="region of interest" description="Disordered" evidence="1">
    <location>
        <begin position="1499"/>
        <end position="1525"/>
    </location>
</feature>
<feature type="compositionally biased region" description="Basic and acidic residues" evidence="1">
    <location>
        <begin position="528"/>
        <end position="540"/>
    </location>
</feature>
<reference evidence="3 4" key="1">
    <citation type="journal article" date="2019" name="Mol. Ecol. Resour.">
        <title>Chromosome-level genome assembly of Triplophysa tibetana, a fish adapted to the harsh high-altitude environment of the Tibetan Plateau.</title>
        <authorList>
            <person name="Yang X."/>
            <person name="Liu H."/>
            <person name="Ma Z."/>
            <person name="Zou Y."/>
            <person name="Zou M."/>
            <person name="Mao Y."/>
            <person name="Li X."/>
            <person name="Wang H."/>
            <person name="Chen T."/>
            <person name="Wang W."/>
            <person name="Yang R."/>
        </authorList>
    </citation>
    <scope>NUCLEOTIDE SEQUENCE [LARGE SCALE GENOMIC DNA]</scope>
    <source>
        <strain evidence="3">TTIB1903HZAU</strain>
        <tissue evidence="3">Muscle</tissue>
    </source>
</reference>
<dbReference type="InterPro" id="IPR026704">
    <property type="entry name" value="KATNIP"/>
</dbReference>
<organism evidence="3 4">
    <name type="scientific">Triplophysa tibetana</name>
    <dbReference type="NCBI Taxonomy" id="1572043"/>
    <lineage>
        <taxon>Eukaryota</taxon>
        <taxon>Metazoa</taxon>
        <taxon>Chordata</taxon>
        <taxon>Craniata</taxon>
        <taxon>Vertebrata</taxon>
        <taxon>Euteleostomi</taxon>
        <taxon>Actinopterygii</taxon>
        <taxon>Neopterygii</taxon>
        <taxon>Teleostei</taxon>
        <taxon>Ostariophysi</taxon>
        <taxon>Cypriniformes</taxon>
        <taxon>Nemacheilidae</taxon>
        <taxon>Triplophysa</taxon>
    </lineage>
</organism>
<feature type="region of interest" description="Disordered" evidence="1">
    <location>
        <begin position="1035"/>
        <end position="1091"/>
    </location>
</feature>
<evidence type="ECO:0000259" key="2">
    <source>
        <dbReference type="Pfam" id="PF14652"/>
    </source>
</evidence>
<dbReference type="PANTHER" id="PTHR21534:SF0">
    <property type="entry name" value="KATANIN-INTERACTING PROTEIN"/>
    <property type="match status" value="1"/>
</dbReference>
<keyword evidence="4" id="KW-1185">Reference proteome</keyword>
<dbReference type="Proteomes" id="UP000324632">
    <property type="component" value="Chromosome 22"/>
</dbReference>
<feature type="region of interest" description="Disordered" evidence="1">
    <location>
        <begin position="166"/>
        <end position="187"/>
    </location>
</feature>
<dbReference type="Pfam" id="PF14652">
    <property type="entry name" value="DUF4457"/>
    <property type="match status" value="3"/>
</dbReference>
<evidence type="ECO:0000313" key="4">
    <source>
        <dbReference type="Proteomes" id="UP000324632"/>
    </source>
</evidence>
<gene>
    <name evidence="3" type="ORF">E1301_Tti017865</name>
</gene>
<feature type="region of interest" description="Disordered" evidence="1">
    <location>
        <begin position="823"/>
        <end position="852"/>
    </location>
</feature>
<feature type="region of interest" description="Disordered" evidence="1">
    <location>
        <begin position="511"/>
        <end position="656"/>
    </location>
</feature>
<dbReference type="PANTHER" id="PTHR21534">
    <property type="entry name" value="KATANIN-INTERACTING PROTEIN"/>
    <property type="match status" value="1"/>
</dbReference>
<dbReference type="InterPro" id="IPR027859">
    <property type="entry name" value="KATNIP_dom"/>
</dbReference>
<evidence type="ECO:0000256" key="1">
    <source>
        <dbReference type="SAM" id="MobiDB-lite"/>
    </source>
</evidence>
<feature type="compositionally biased region" description="Basic and acidic residues" evidence="1">
    <location>
        <begin position="576"/>
        <end position="586"/>
    </location>
</feature>
<proteinExistence type="predicted"/>
<protein>
    <recommendedName>
        <fullName evidence="2">KATNIP domain-containing protein</fullName>
    </recommendedName>
</protein>
<feature type="domain" description="KATNIP" evidence="2">
    <location>
        <begin position="370"/>
        <end position="513"/>
    </location>
</feature>
<feature type="domain" description="KATNIP" evidence="2">
    <location>
        <begin position="1100"/>
        <end position="1439"/>
    </location>
</feature>
<accession>A0A5A9N5U0</accession>
<feature type="compositionally biased region" description="Polar residues" evidence="1">
    <location>
        <begin position="605"/>
        <end position="618"/>
    </location>
</feature>
<comment type="caution">
    <text evidence="3">The sequence shown here is derived from an EMBL/GenBank/DDBJ whole genome shotgun (WGS) entry which is preliminary data.</text>
</comment>
<feature type="compositionally biased region" description="Acidic residues" evidence="1">
    <location>
        <begin position="838"/>
        <end position="852"/>
    </location>
</feature>
<dbReference type="EMBL" id="SOYY01000022">
    <property type="protein sequence ID" value="KAA0705080.1"/>
    <property type="molecule type" value="Genomic_DNA"/>
</dbReference>
<evidence type="ECO:0000313" key="3">
    <source>
        <dbReference type="EMBL" id="KAA0705080.1"/>
    </source>
</evidence>
<name>A0A5A9N5U0_9TELE</name>
<feature type="compositionally biased region" description="Polar residues" evidence="1">
    <location>
        <begin position="541"/>
        <end position="555"/>
    </location>
</feature>